<evidence type="ECO:0000256" key="3">
    <source>
        <dbReference type="ARBA" id="ARBA00006914"/>
    </source>
</evidence>
<dbReference type="Proteomes" id="UP000030653">
    <property type="component" value="Unassembled WGS sequence"/>
</dbReference>
<feature type="compositionally biased region" description="Acidic residues" evidence="10">
    <location>
        <begin position="140"/>
        <end position="163"/>
    </location>
</feature>
<sequence>MHGRRTTRPATYAEEDESIDDEPVHRSHRRSHHGGVNGNRPSKRNSGDFIVEENEEQQDGDDDYGRRRSLRSSTRDQRHGNTPPQKKRRSALEQLLTKRGHTKPRSTRNSRRASGSDDFDPEGGTSGDSNESDILQGGSEEMEMEQEVEEEVEEEMEDTEPAEVEPKQYSFRERRNKPNYTLPALLTNEEIERQRKEAAAEKAAKKAKKAPKMNWSITGKDLSRLLGEPEPDSDDDVGNTPAKRGMFGTGAGAGLTGAGAGGVVGGSMFADGAAVGGGGLAGTPSNLGKIGGQDGTSDADPLGVDLSVSFEQVGGLDNHIQRLKDMVFLPLQYPEMFEHKNITPPKGVLFYGPPGTGKTLVARALAASCSTGTQKIAFFMRKGADCLSKWVGEAERQLRALFEEARACQPSIIFFDEIDGLAPVRSSRQDQIHASIVSTLLSLMDGMDSRGQVVVIGATNRPDAIDPALRRPGRFDREFYFPLPTLEARRKILEIHTNKWQPPLGPELTEQLAELTKGYGGADLRALCTEAAMNAIQRTYPQIYKSKERLQVKPDNVIIGARDFTTAMKLIVPSSERSTSSAAVSLPDQLKALLEDAVERTKACLDRALPPTKEKTTLEEAEWEEEEGGFASALKLKAMESLRVYRPRIIIHGPPGMGQNFIAAAALHYLEGYNVQSLDLGTLMSDSSRTPEAAVAQLFTEAKRHKPSILYIPGLTEWANAVTPTTRATLKSCLDGLSPSDPVLLLAIVEGPLRDIPPDVRSWFGVAIDNRIRLDKPTEQQRAAFFADLVKTIMTPPDKFGDAVPKKKRVLEELPIAPPLPPRQPTAAELAAQRANDQRTRDLLRWKLSTVLNDLKRKYRRFWKSVVDEYGLSPLYFEELSVPEPHPEPVIVPEPEPELQPQPEPQPPSSPVQPPSQDPLLLTDGSIQENGVPVEVETVPPQILVNGDAAHAPSSPPPAEALPAQPVTQPSTPPPPERPQRELRYLDVSGEVMHEKVFHNAYLTPADFLLDIDRVLYNAELADQYYGARDKDRLEKAREMTLTAKALMGQYCDDMFLTECHRMAAREKHRLAEVAEKEAAERAEKDKKNKRPLNGATRTSARVNGLAPEFGMTDLAAFEKNKRKRGSSAEKSDTQSGEEERGRKRVKILHPLEYVSAPEEMQVDYNAPITMPTPMLEDVFSGPPADPASLPLIAHAMPSGAIPPIKSPSPSGDVFGPHGLIPAPPNDAHAHFVDEPVNTVFSAAVASSPIPAEPARSPSPALPPPVFTLDPGLLSALQDQLVHSTVDLNVEELEQLRALGLDRIYRARGEWDRDPVVQGLVWFVRAFVAEVNGEYDE</sequence>
<feature type="compositionally biased region" description="Basic and acidic residues" evidence="10">
    <location>
        <begin position="164"/>
        <end position="173"/>
    </location>
</feature>
<evidence type="ECO:0000313" key="12">
    <source>
        <dbReference type="EMBL" id="EJU05964.1"/>
    </source>
</evidence>
<evidence type="ECO:0000259" key="11">
    <source>
        <dbReference type="SMART" id="SM00382"/>
    </source>
</evidence>
<gene>
    <name evidence="12" type="ORF">DACRYDRAFT_112785</name>
</gene>
<evidence type="ECO:0000256" key="5">
    <source>
        <dbReference type="ARBA" id="ARBA00022741"/>
    </source>
</evidence>
<dbReference type="GO" id="GO:0000785">
    <property type="term" value="C:chromatin"/>
    <property type="evidence" value="ECO:0007669"/>
    <property type="project" value="UniProtKB-ARBA"/>
</dbReference>
<dbReference type="InterPro" id="IPR027417">
    <property type="entry name" value="P-loop_NTPase"/>
</dbReference>
<feature type="compositionally biased region" description="Basic and acidic residues" evidence="10">
    <location>
        <begin position="1127"/>
        <end position="1142"/>
    </location>
</feature>
<keyword evidence="7" id="KW-0067">ATP-binding</keyword>
<comment type="similarity">
    <text evidence="3">Belongs to the AAA ATPase family.</text>
</comment>
<dbReference type="SUPFAM" id="SSF52540">
    <property type="entry name" value="P-loop containing nucleoside triphosphate hydrolases"/>
    <property type="match status" value="2"/>
</dbReference>
<keyword evidence="6" id="KW-0378">Hydrolase</keyword>
<dbReference type="PANTHER" id="PTHR23069">
    <property type="entry name" value="AAA DOMAIN-CONTAINING"/>
    <property type="match status" value="1"/>
</dbReference>
<dbReference type="GO" id="GO:0016887">
    <property type="term" value="F:ATP hydrolysis activity"/>
    <property type="evidence" value="ECO:0007669"/>
    <property type="project" value="InterPro"/>
</dbReference>
<evidence type="ECO:0000313" key="13">
    <source>
        <dbReference type="Proteomes" id="UP000030653"/>
    </source>
</evidence>
<dbReference type="Gene3D" id="3.40.50.300">
    <property type="entry name" value="P-loop containing nucleotide triphosphate hydrolases"/>
    <property type="match status" value="2"/>
</dbReference>
<dbReference type="Pfam" id="PF00004">
    <property type="entry name" value="AAA"/>
    <property type="match status" value="2"/>
</dbReference>
<dbReference type="GO" id="GO:0005634">
    <property type="term" value="C:nucleus"/>
    <property type="evidence" value="ECO:0007669"/>
    <property type="project" value="UniProtKB-SubCell"/>
</dbReference>
<feature type="region of interest" description="Disordered" evidence="10">
    <location>
        <begin position="887"/>
        <end position="924"/>
    </location>
</feature>
<keyword evidence="4" id="KW-0158">Chromosome</keyword>
<dbReference type="InterPro" id="IPR003960">
    <property type="entry name" value="ATPase_AAA_CS"/>
</dbReference>
<evidence type="ECO:0000256" key="9">
    <source>
        <dbReference type="ARBA" id="ARBA00023242"/>
    </source>
</evidence>
<dbReference type="HOGENOM" id="CLU_000536_5_2_1"/>
<dbReference type="GO" id="GO:0006334">
    <property type="term" value="P:nucleosome assembly"/>
    <property type="evidence" value="ECO:0007669"/>
    <property type="project" value="TreeGrafter"/>
</dbReference>
<evidence type="ECO:0000256" key="10">
    <source>
        <dbReference type="SAM" id="MobiDB-lite"/>
    </source>
</evidence>
<feature type="compositionally biased region" description="Acidic residues" evidence="10">
    <location>
        <begin position="50"/>
        <end position="62"/>
    </location>
</feature>
<dbReference type="GO" id="GO:0003682">
    <property type="term" value="F:chromatin binding"/>
    <property type="evidence" value="ECO:0007669"/>
    <property type="project" value="TreeGrafter"/>
</dbReference>
<dbReference type="InterPro" id="IPR041569">
    <property type="entry name" value="AAA_lid_3"/>
</dbReference>
<feature type="region of interest" description="Disordered" evidence="10">
    <location>
        <begin position="1076"/>
        <end position="1106"/>
    </location>
</feature>
<dbReference type="Gene3D" id="1.10.8.60">
    <property type="match status" value="1"/>
</dbReference>
<keyword evidence="9" id="KW-0539">Nucleus</keyword>
<proteinExistence type="inferred from homology"/>
<feature type="region of interest" description="Disordered" evidence="10">
    <location>
        <begin position="1119"/>
        <end position="1145"/>
    </location>
</feature>
<reference evidence="12 13" key="1">
    <citation type="journal article" date="2012" name="Science">
        <title>The Paleozoic origin of enzymatic lignin decomposition reconstructed from 31 fungal genomes.</title>
        <authorList>
            <person name="Floudas D."/>
            <person name="Binder M."/>
            <person name="Riley R."/>
            <person name="Barry K."/>
            <person name="Blanchette R.A."/>
            <person name="Henrissat B."/>
            <person name="Martinez A.T."/>
            <person name="Otillar R."/>
            <person name="Spatafora J.W."/>
            <person name="Yadav J.S."/>
            <person name="Aerts A."/>
            <person name="Benoit I."/>
            <person name="Boyd A."/>
            <person name="Carlson A."/>
            <person name="Copeland A."/>
            <person name="Coutinho P.M."/>
            <person name="de Vries R.P."/>
            <person name="Ferreira P."/>
            <person name="Findley K."/>
            <person name="Foster B."/>
            <person name="Gaskell J."/>
            <person name="Glotzer D."/>
            <person name="Gorecki P."/>
            <person name="Heitman J."/>
            <person name="Hesse C."/>
            <person name="Hori C."/>
            <person name="Igarashi K."/>
            <person name="Jurgens J.A."/>
            <person name="Kallen N."/>
            <person name="Kersten P."/>
            <person name="Kohler A."/>
            <person name="Kuees U."/>
            <person name="Kumar T.K.A."/>
            <person name="Kuo A."/>
            <person name="LaButti K."/>
            <person name="Larrondo L.F."/>
            <person name="Lindquist E."/>
            <person name="Ling A."/>
            <person name="Lombard V."/>
            <person name="Lucas S."/>
            <person name="Lundell T."/>
            <person name="Martin R."/>
            <person name="McLaughlin D.J."/>
            <person name="Morgenstern I."/>
            <person name="Morin E."/>
            <person name="Murat C."/>
            <person name="Nagy L.G."/>
            <person name="Nolan M."/>
            <person name="Ohm R.A."/>
            <person name="Patyshakuliyeva A."/>
            <person name="Rokas A."/>
            <person name="Ruiz-Duenas F.J."/>
            <person name="Sabat G."/>
            <person name="Salamov A."/>
            <person name="Samejima M."/>
            <person name="Schmutz J."/>
            <person name="Slot J.C."/>
            <person name="St John F."/>
            <person name="Stenlid J."/>
            <person name="Sun H."/>
            <person name="Sun S."/>
            <person name="Syed K."/>
            <person name="Tsang A."/>
            <person name="Wiebenga A."/>
            <person name="Young D."/>
            <person name="Pisabarro A."/>
            <person name="Eastwood D.C."/>
            <person name="Martin F."/>
            <person name="Cullen D."/>
            <person name="Grigoriev I.V."/>
            <person name="Hibbett D.S."/>
        </authorList>
    </citation>
    <scope>NUCLEOTIDE SEQUENCE [LARGE SCALE GENOMIC DNA]</scope>
    <source>
        <strain evidence="12 13">DJM-731 SS1</strain>
    </source>
</reference>
<evidence type="ECO:0000256" key="4">
    <source>
        <dbReference type="ARBA" id="ARBA00022454"/>
    </source>
</evidence>
<feature type="compositionally biased region" description="Basic residues" evidence="10">
    <location>
        <begin position="98"/>
        <end position="111"/>
    </location>
</feature>
<dbReference type="FunFam" id="1.10.8.60:FF:000016">
    <property type="entry name" value="ATPase family AAA domain-containing protein 2B"/>
    <property type="match status" value="1"/>
</dbReference>
<dbReference type="InterPro" id="IPR045199">
    <property type="entry name" value="ATAD2-like"/>
</dbReference>
<dbReference type="PANTHER" id="PTHR23069:SF0">
    <property type="entry name" value="TAT-BINDING HOMOLOG 7"/>
    <property type="match status" value="1"/>
</dbReference>
<name>M5GAR1_DACPD</name>
<dbReference type="InterPro" id="IPR003593">
    <property type="entry name" value="AAA+_ATPase"/>
</dbReference>
<comment type="subcellular location">
    <subcellularLocation>
        <location evidence="2">Chromosome</location>
    </subcellularLocation>
    <subcellularLocation>
        <location evidence="1">Nucleus</location>
    </subcellularLocation>
</comment>
<feature type="compositionally biased region" description="Low complexity" evidence="10">
    <location>
        <begin position="961"/>
        <end position="970"/>
    </location>
</feature>
<evidence type="ECO:0000256" key="2">
    <source>
        <dbReference type="ARBA" id="ARBA00004286"/>
    </source>
</evidence>
<dbReference type="GO" id="GO:0140674">
    <property type="term" value="F:ATP-dependent histone chaperone activity"/>
    <property type="evidence" value="ECO:0007669"/>
    <property type="project" value="UniProtKB-ARBA"/>
</dbReference>
<dbReference type="OMA" id="IVHNANV"/>
<dbReference type="RefSeq" id="XP_040632858.1">
    <property type="nucleotide sequence ID" value="XM_040769513.1"/>
</dbReference>
<feature type="region of interest" description="Disordered" evidence="10">
    <location>
        <begin position="814"/>
        <end position="834"/>
    </location>
</feature>
<dbReference type="FunFam" id="3.40.50.300:FF:000061">
    <property type="entry name" value="ATPase family, AAA domain-containing 2"/>
    <property type="match status" value="1"/>
</dbReference>
<feature type="region of interest" description="Disordered" evidence="10">
    <location>
        <begin position="1"/>
        <end position="176"/>
    </location>
</feature>
<evidence type="ECO:0000256" key="1">
    <source>
        <dbReference type="ARBA" id="ARBA00004123"/>
    </source>
</evidence>
<feature type="region of interest" description="Disordered" evidence="10">
    <location>
        <begin position="946"/>
        <end position="980"/>
    </location>
</feature>
<keyword evidence="8" id="KW-0103">Bromodomain</keyword>
<dbReference type="InterPro" id="IPR003959">
    <property type="entry name" value="ATPase_AAA_core"/>
</dbReference>
<dbReference type="GO" id="GO:0042393">
    <property type="term" value="F:histone binding"/>
    <property type="evidence" value="ECO:0007669"/>
    <property type="project" value="UniProtKB-ARBA"/>
</dbReference>
<dbReference type="Pfam" id="PF17862">
    <property type="entry name" value="AAA_lid_3"/>
    <property type="match status" value="1"/>
</dbReference>
<accession>M5GAR1</accession>
<keyword evidence="13" id="KW-1185">Reference proteome</keyword>
<evidence type="ECO:0000256" key="6">
    <source>
        <dbReference type="ARBA" id="ARBA00022801"/>
    </source>
</evidence>
<organism evidence="12 13">
    <name type="scientific">Dacryopinax primogenitus (strain DJM 731)</name>
    <name type="common">Brown rot fungus</name>
    <dbReference type="NCBI Taxonomy" id="1858805"/>
    <lineage>
        <taxon>Eukaryota</taxon>
        <taxon>Fungi</taxon>
        <taxon>Dikarya</taxon>
        <taxon>Basidiomycota</taxon>
        <taxon>Agaricomycotina</taxon>
        <taxon>Dacrymycetes</taxon>
        <taxon>Dacrymycetales</taxon>
        <taxon>Dacrymycetaceae</taxon>
        <taxon>Dacryopinax</taxon>
    </lineage>
</organism>
<evidence type="ECO:0000256" key="7">
    <source>
        <dbReference type="ARBA" id="ARBA00022840"/>
    </source>
</evidence>
<feature type="compositionally biased region" description="Basic and acidic residues" evidence="10">
    <location>
        <begin position="1076"/>
        <end position="1087"/>
    </location>
</feature>
<dbReference type="SMART" id="SM00382">
    <property type="entry name" value="AAA"/>
    <property type="match status" value="2"/>
</dbReference>
<dbReference type="STRING" id="1858805.M5GAR1"/>
<dbReference type="GeneID" id="63684575"/>
<evidence type="ECO:0000256" key="8">
    <source>
        <dbReference type="ARBA" id="ARBA00023117"/>
    </source>
</evidence>
<feature type="domain" description="AAA+ ATPase" evidence="11">
    <location>
        <begin position="645"/>
        <end position="778"/>
    </location>
</feature>
<dbReference type="GO" id="GO:0045815">
    <property type="term" value="P:transcription initiation-coupled chromatin remodeling"/>
    <property type="evidence" value="ECO:0007669"/>
    <property type="project" value="TreeGrafter"/>
</dbReference>
<dbReference type="EMBL" id="JH795855">
    <property type="protein sequence ID" value="EJU05964.1"/>
    <property type="molecule type" value="Genomic_DNA"/>
</dbReference>
<feature type="compositionally biased region" description="Pro residues" evidence="10">
    <location>
        <begin position="888"/>
        <end position="917"/>
    </location>
</feature>
<keyword evidence="5" id="KW-0547">Nucleotide-binding</keyword>
<dbReference type="OrthoDB" id="5421at2759"/>
<protein>
    <submittedName>
        <fullName evidence="12">AAA-domain-containing protein</fullName>
    </submittedName>
</protein>
<dbReference type="FunFam" id="3.40.50.300:FF:001218">
    <property type="entry name" value="AAA family ATPase, putative"/>
    <property type="match status" value="1"/>
</dbReference>
<dbReference type="GO" id="GO:0006337">
    <property type="term" value="P:nucleosome disassembly"/>
    <property type="evidence" value="ECO:0007669"/>
    <property type="project" value="TreeGrafter"/>
</dbReference>
<dbReference type="GO" id="GO:0005524">
    <property type="term" value="F:ATP binding"/>
    <property type="evidence" value="ECO:0007669"/>
    <property type="project" value="UniProtKB-KW"/>
</dbReference>
<dbReference type="PROSITE" id="PS00674">
    <property type="entry name" value="AAA"/>
    <property type="match status" value="1"/>
</dbReference>
<feature type="domain" description="AAA+ ATPase" evidence="11">
    <location>
        <begin position="344"/>
        <end position="485"/>
    </location>
</feature>